<keyword evidence="2" id="KW-1185">Reference proteome</keyword>
<organism evidence="1 2">
    <name type="scientific">Ohtaekwangia kribbensis</name>
    <dbReference type="NCBI Taxonomy" id="688913"/>
    <lineage>
        <taxon>Bacteria</taxon>
        <taxon>Pseudomonadati</taxon>
        <taxon>Bacteroidota</taxon>
        <taxon>Cytophagia</taxon>
        <taxon>Cytophagales</taxon>
        <taxon>Fulvivirgaceae</taxon>
        <taxon>Ohtaekwangia</taxon>
    </lineage>
</organism>
<dbReference type="RefSeq" id="WP_377580280.1">
    <property type="nucleotide sequence ID" value="NZ_JBHTKA010000007.1"/>
</dbReference>
<comment type="caution">
    <text evidence="1">The sequence shown here is derived from an EMBL/GenBank/DDBJ whole genome shotgun (WGS) entry which is preliminary data.</text>
</comment>
<dbReference type="EMBL" id="JBHTKA010000007">
    <property type="protein sequence ID" value="MFD1000825.1"/>
    <property type="molecule type" value="Genomic_DNA"/>
</dbReference>
<accession>A0ABW3K3L6</accession>
<evidence type="ECO:0000313" key="2">
    <source>
        <dbReference type="Proteomes" id="UP001597112"/>
    </source>
</evidence>
<evidence type="ECO:0000313" key="1">
    <source>
        <dbReference type="EMBL" id="MFD1000825.1"/>
    </source>
</evidence>
<name>A0ABW3K3L6_9BACT</name>
<dbReference type="Proteomes" id="UP001597112">
    <property type="component" value="Unassembled WGS sequence"/>
</dbReference>
<protein>
    <submittedName>
        <fullName evidence="1">Uncharacterized protein</fullName>
    </submittedName>
</protein>
<sequence>MMNFCINQPFGKLNPNDLQSIRHMVREFCSTHDADSIYIALWDMLKCALCSTETSHWDEQKRAEYIFIFETLAQLIEASYALEGLLEKNPELYSVCCQIVSRK</sequence>
<gene>
    <name evidence="1" type="ORF">ACFQ21_15980</name>
</gene>
<reference evidence="2" key="1">
    <citation type="journal article" date="2019" name="Int. J. Syst. Evol. Microbiol.">
        <title>The Global Catalogue of Microorganisms (GCM) 10K type strain sequencing project: providing services to taxonomists for standard genome sequencing and annotation.</title>
        <authorList>
            <consortium name="The Broad Institute Genomics Platform"/>
            <consortium name="The Broad Institute Genome Sequencing Center for Infectious Disease"/>
            <person name="Wu L."/>
            <person name="Ma J."/>
        </authorList>
    </citation>
    <scope>NUCLEOTIDE SEQUENCE [LARGE SCALE GENOMIC DNA]</scope>
    <source>
        <strain evidence="2">CCUG 58938</strain>
    </source>
</reference>
<proteinExistence type="predicted"/>